<dbReference type="OrthoDB" id="1934635at2759"/>
<protein>
    <submittedName>
        <fullName evidence="2">Uncharacterized protein</fullName>
    </submittedName>
</protein>
<evidence type="ECO:0000313" key="3">
    <source>
        <dbReference type="Proteomes" id="UP000257109"/>
    </source>
</evidence>
<evidence type="ECO:0000256" key="1">
    <source>
        <dbReference type="SAM" id="MobiDB-lite"/>
    </source>
</evidence>
<evidence type="ECO:0000313" key="2">
    <source>
        <dbReference type="EMBL" id="RDY11622.1"/>
    </source>
</evidence>
<gene>
    <name evidence="2" type="ORF">CR513_03689</name>
</gene>
<sequence length="96" mass="11517">MRYEEEPHQERRYEENPSGTPLDTLKCKFPPFVGDRDVVIFRVGDKGRPSNVREGIIRHINTWLDLRREMRSRFVTGSYAWDLYNKLYRMHQGSKS</sequence>
<dbReference type="EMBL" id="QJKJ01000609">
    <property type="protein sequence ID" value="RDY11622.1"/>
    <property type="molecule type" value="Genomic_DNA"/>
</dbReference>
<proteinExistence type="predicted"/>
<feature type="compositionally biased region" description="Basic and acidic residues" evidence="1">
    <location>
        <begin position="1"/>
        <end position="15"/>
    </location>
</feature>
<dbReference type="AlphaFoldDB" id="A0A371I9B7"/>
<feature type="region of interest" description="Disordered" evidence="1">
    <location>
        <begin position="1"/>
        <end position="20"/>
    </location>
</feature>
<reference evidence="2" key="1">
    <citation type="submission" date="2018-05" db="EMBL/GenBank/DDBJ databases">
        <title>Draft genome of Mucuna pruriens seed.</title>
        <authorList>
            <person name="Nnadi N.E."/>
            <person name="Vos R."/>
            <person name="Hasami M.H."/>
            <person name="Devisetty U.K."/>
            <person name="Aguiy J.C."/>
        </authorList>
    </citation>
    <scope>NUCLEOTIDE SEQUENCE [LARGE SCALE GENOMIC DNA]</scope>
    <source>
        <strain evidence="2">JCA_2017</strain>
    </source>
</reference>
<keyword evidence="3" id="KW-1185">Reference proteome</keyword>
<feature type="non-terminal residue" evidence="2">
    <location>
        <position position="1"/>
    </location>
</feature>
<comment type="caution">
    <text evidence="2">The sequence shown here is derived from an EMBL/GenBank/DDBJ whole genome shotgun (WGS) entry which is preliminary data.</text>
</comment>
<accession>A0A371I9B7</accession>
<organism evidence="2 3">
    <name type="scientific">Mucuna pruriens</name>
    <name type="common">Velvet bean</name>
    <name type="synonym">Dolichos pruriens</name>
    <dbReference type="NCBI Taxonomy" id="157652"/>
    <lineage>
        <taxon>Eukaryota</taxon>
        <taxon>Viridiplantae</taxon>
        <taxon>Streptophyta</taxon>
        <taxon>Embryophyta</taxon>
        <taxon>Tracheophyta</taxon>
        <taxon>Spermatophyta</taxon>
        <taxon>Magnoliopsida</taxon>
        <taxon>eudicotyledons</taxon>
        <taxon>Gunneridae</taxon>
        <taxon>Pentapetalae</taxon>
        <taxon>rosids</taxon>
        <taxon>fabids</taxon>
        <taxon>Fabales</taxon>
        <taxon>Fabaceae</taxon>
        <taxon>Papilionoideae</taxon>
        <taxon>50 kb inversion clade</taxon>
        <taxon>NPAAA clade</taxon>
        <taxon>indigoferoid/millettioid clade</taxon>
        <taxon>Phaseoleae</taxon>
        <taxon>Mucuna</taxon>
    </lineage>
</organism>
<name>A0A371I9B7_MUCPR</name>
<dbReference type="Proteomes" id="UP000257109">
    <property type="component" value="Unassembled WGS sequence"/>
</dbReference>